<comment type="caution">
    <text evidence="2">The sequence shown here is derived from an EMBL/GenBank/DDBJ whole genome shotgun (WGS) entry which is preliminary data.</text>
</comment>
<evidence type="ECO:0000313" key="2">
    <source>
        <dbReference type="EMBL" id="KAK3803476.1"/>
    </source>
</evidence>
<reference evidence="2" key="1">
    <citation type="journal article" date="2023" name="G3 (Bethesda)">
        <title>A reference genome for the long-term kleptoplast-retaining sea slug Elysia crispata morphotype clarki.</title>
        <authorList>
            <person name="Eastman K.E."/>
            <person name="Pendleton A.L."/>
            <person name="Shaikh M.A."/>
            <person name="Suttiyut T."/>
            <person name="Ogas R."/>
            <person name="Tomko P."/>
            <person name="Gavelis G."/>
            <person name="Widhalm J.R."/>
            <person name="Wisecaver J.H."/>
        </authorList>
    </citation>
    <scope>NUCLEOTIDE SEQUENCE</scope>
    <source>
        <strain evidence="2">ECLA1</strain>
    </source>
</reference>
<dbReference type="EMBL" id="JAWDGP010000122">
    <property type="protein sequence ID" value="KAK3803476.1"/>
    <property type="molecule type" value="Genomic_DNA"/>
</dbReference>
<evidence type="ECO:0000313" key="3">
    <source>
        <dbReference type="Proteomes" id="UP001283361"/>
    </source>
</evidence>
<protein>
    <submittedName>
        <fullName evidence="2">Uncharacterized protein</fullName>
    </submittedName>
</protein>
<sequence>MEEICCPIILDGPMISRLRLTGSRRSEIKYSSYKISLGETGPIRKEPNSMTARRSNDVISELQPQYCEQRQLSHLVERKRGQDPKICGRTSDPKEGF</sequence>
<accession>A0AAE1EDG7</accession>
<dbReference type="AlphaFoldDB" id="A0AAE1EDG7"/>
<dbReference type="Proteomes" id="UP001283361">
    <property type="component" value="Unassembled WGS sequence"/>
</dbReference>
<evidence type="ECO:0000256" key="1">
    <source>
        <dbReference type="SAM" id="MobiDB-lite"/>
    </source>
</evidence>
<gene>
    <name evidence="2" type="ORF">RRG08_037789</name>
</gene>
<proteinExistence type="predicted"/>
<keyword evidence="3" id="KW-1185">Reference proteome</keyword>
<feature type="region of interest" description="Disordered" evidence="1">
    <location>
        <begin position="78"/>
        <end position="97"/>
    </location>
</feature>
<name>A0AAE1EDG7_9GAST</name>
<organism evidence="2 3">
    <name type="scientific">Elysia crispata</name>
    <name type="common">lettuce slug</name>
    <dbReference type="NCBI Taxonomy" id="231223"/>
    <lineage>
        <taxon>Eukaryota</taxon>
        <taxon>Metazoa</taxon>
        <taxon>Spiralia</taxon>
        <taxon>Lophotrochozoa</taxon>
        <taxon>Mollusca</taxon>
        <taxon>Gastropoda</taxon>
        <taxon>Heterobranchia</taxon>
        <taxon>Euthyneura</taxon>
        <taxon>Panpulmonata</taxon>
        <taxon>Sacoglossa</taxon>
        <taxon>Placobranchoidea</taxon>
        <taxon>Plakobranchidae</taxon>
        <taxon>Elysia</taxon>
    </lineage>
</organism>